<name>A0A4C1SU92_EUMVA</name>
<dbReference type="Proteomes" id="UP000299102">
    <property type="component" value="Unassembled WGS sequence"/>
</dbReference>
<evidence type="ECO:0000313" key="1">
    <source>
        <dbReference type="EMBL" id="GBP04907.1"/>
    </source>
</evidence>
<accession>A0A4C1SU92</accession>
<sequence length="122" mass="12864">MAVTANGAVGDKKKSVALNHPLKTERVVAASACDVMSPQATEKSWPALSRSPRRFAFTALLPLSCSTVVDHYRTTTFVVSGAALNIVGNGCAHGYPAVLFAQLSGNSTALRLTQDDMSWIGI</sequence>
<dbReference type="EMBL" id="BGZK01000015">
    <property type="protein sequence ID" value="GBP04907.1"/>
    <property type="molecule type" value="Genomic_DNA"/>
</dbReference>
<organism evidence="1 2">
    <name type="scientific">Eumeta variegata</name>
    <name type="common">Bagworm moth</name>
    <name type="synonym">Eumeta japonica</name>
    <dbReference type="NCBI Taxonomy" id="151549"/>
    <lineage>
        <taxon>Eukaryota</taxon>
        <taxon>Metazoa</taxon>
        <taxon>Ecdysozoa</taxon>
        <taxon>Arthropoda</taxon>
        <taxon>Hexapoda</taxon>
        <taxon>Insecta</taxon>
        <taxon>Pterygota</taxon>
        <taxon>Neoptera</taxon>
        <taxon>Endopterygota</taxon>
        <taxon>Lepidoptera</taxon>
        <taxon>Glossata</taxon>
        <taxon>Ditrysia</taxon>
        <taxon>Tineoidea</taxon>
        <taxon>Psychidae</taxon>
        <taxon>Oiketicinae</taxon>
        <taxon>Eumeta</taxon>
    </lineage>
</organism>
<protein>
    <submittedName>
        <fullName evidence="1">Uncharacterized protein</fullName>
    </submittedName>
</protein>
<proteinExistence type="predicted"/>
<gene>
    <name evidence="1" type="ORF">EVAR_3794_1</name>
</gene>
<evidence type="ECO:0000313" key="2">
    <source>
        <dbReference type="Proteomes" id="UP000299102"/>
    </source>
</evidence>
<comment type="caution">
    <text evidence="1">The sequence shown here is derived from an EMBL/GenBank/DDBJ whole genome shotgun (WGS) entry which is preliminary data.</text>
</comment>
<reference evidence="1 2" key="1">
    <citation type="journal article" date="2019" name="Commun. Biol.">
        <title>The bagworm genome reveals a unique fibroin gene that provides high tensile strength.</title>
        <authorList>
            <person name="Kono N."/>
            <person name="Nakamura H."/>
            <person name="Ohtoshi R."/>
            <person name="Tomita M."/>
            <person name="Numata K."/>
            <person name="Arakawa K."/>
        </authorList>
    </citation>
    <scope>NUCLEOTIDE SEQUENCE [LARGE SCALE GENOMIC DNA]</scope>
</reference>
<dbReference type="OrthoDB" id="6612291at2759"/>
<dbReference type="AlphaFoldDB" id="A0A4C1SU92"/>
<keyword evidence="2" id="KW-1185">Reference proteome</keyword>